<evidence type="ECO:0000313" key="1">
    <source>
        <dbReference type="Proteomes" id="UP000887580"/>
    </source>
</evidence>
<accession>A0AC35EYP4</accession>
<sequence length="91" mass="10682">MSDTLGLHRMENPSHSNAAISLHLYTPPYERCQTFDERTSQCKEAFVLFDTSKDGEYNKRRKATQNLTMDFNNNKRCCREKISTKFQKITN</sequence>
<evidence type="ECO:0000313" key="2">
    <source>
        <dbReference type="WBParaSite" id="PS1159_v2.g12037.t1"/>
    </source>
</evidence>
<dbReference type="Proteomes" id="UP000887580">
    <property type="component" value="Unplaced"/>
</dbReference>
<organism evidence="1 2">
    <name type="scientific">Panagrolaimus sp. PS1159</name>
    <dbReference type="NCBI Taxonomy" id="55785"/>
    <lineage>
        <taxon>Eukaryota</taxon>
        <taxon>Metazoa</taxon>
        <taxon>Ecdysozoa</taxon>
        <taxon>Nematoda</taxon>
        <taxon>Chromadorea</taxon>
        <taxon>Rhabditida</taxon>
        <taxon>Tylenchina</taxon>
        <taxon>Panagrolaimomorpha</taxon>
        <taxon>Panagrolaimoidea</taxon>
        <taxon>Panagrolaimidae</taxon>
        <taxon>Panagrolaimus</taxon>
    </lineage>
</organism>
<reference evidence="2" key="1">
    <citation type="submission" date="2022-11" db="UniProtKB">
        <authorList>
            <consortium name="WormBaseParasite"/>
        </authorList>
    </citation>
    <scope>IDENTIFICATION</scope>
</reference>
<dbReference type="WBParaSite" id="PS1159_v2.g12037.t1">
    <property type="protein sequence ID" value="PS1159_v2.g12037.t1"/>
    <property type="gene ID" value="PS1159_v2.g12037"/>
</dbReference>
<name>A0AC35EYP4_9BILA</name>
<protein>
    <submittedName>
        <fullName evidence="2">Cysteine dioxygenase</fullName>
    </submittedName>
</protein>
<proteinExistence type="predicted"/>